<keyword evidence="2" id="KW-1185">Reference proteome</keyword>
<evidence type="ECO:0000313" key="2">
    <source>
        <dbReference type="Proteomes" id="UP001500928"/>
    </source>
</evidence>
<dbReference type="EMBL" id="BAABHO010000059">
    <property type="protein sequence ID" value="GAA4807975.1"/>
    <property type="molecule type" value="Genomic_DNA"/>
</dbReference>
<protein>
    <submittedName>
        <fullName evidence="1">Uncharacterized protein</fullName>
    </submittedName>
</protein>
<organism evidence="1 2">
    <name type="scientific">Actinomycetospora chlora</name>
    <dbReference type="NCBI Taxonomy" id="663608"/>
    <lineage>
        <taxon>Bacteria</taxon>
        <taxon>Bacillati</taxon>
        <taxon>Actinomycetota</taxon>
        <taxon>Actinomycetes</taxon>
        <taxon>Pseudonocardiales</taxon>
        <taxon>Pseudonocardiaceae</taxon>
        <taxon>Actinomycetospora</taxon>
    </lineage>
</organism>
<accession>A0ABP9CCT0</accession>
<evidence type="ECO:0000313" key="1">
    <source>
        <dbReference type="EMBL" id="GAA4807975.1"/>
    </source>
</evidence>
<dbReference type="Proteomes" id="UP001500928">
    <property type="component" value="Unassembled WGS sequence"/>
</dbReference>
<comment type="caution">
    <text evidence="1">The sequence shown here is derived from an EMBL/GenBank/DDBJ whole genome shotgun (WGS) entry which is preliminary data.</text>
</comment>
<proteinExistence type="predicted"/>
<name>A0ABP9CCT0_9PSEU</name>
<gene>
    <name evidence="1" type="ORF">GCM10023200_52060</name>
</gene>
<reference evidence="2" key="1">
    <citation type="journal article" date="2019" name="Int. J. Syst. Evol. Microbiol.">
        <title>The Global Catalogue of Microorganisms (GCM) 10K type strain sequencing project: providing services to taxonomists for standard genome sequencing and annotation.</title>
        <authorList>
            <consortium name="The Broad Institute Genomics Platform"/>
            <consortium name="The Broad Institute Genome Sequencing Center for Infectious Disease"/>
            <person name="Wu L."/>
            <person name="Ma J."/>
        </authorList>
    </citation>
    <scope>NUCLEOTIDE SEQUENCE [LARGE SCALE GENOMIC DNA]</scope>
    <source>
        <strain evidence="2">JCM 17979</strain>
    </source>
</reference>
<sequence>MRLEADHAARAAHHSWENWSARDTLTRALARVATDHARVKLRETIAATPKVDPPDALRDASELVELLTAWRWQTVYAA</sequence>